<evidence type="ECO:0000313" key="3">
    <source>
        <dbReference type="Proteomes" id="UP000593836"/>
    </source>
</evidence>
<accession>A0A7S7RQ48</accession>
<dbReference type="RefSeq" id="WP_194366285.1">
    <property type="nucleotide sequence ID" value="NZ_CP054493.1"/>
</dbReference>
<sequence>MKVNYAKSSKEFLFKLKDFISENNHTKAKQYTLKLVSRITDMLQHPYIGKVNATFDDESIREIILDGIKIIYKIHPKSVNVVMMYRYIDFNELEIDTKS</sequence>
<dbReference type="EMBL" id="CP054493">
    <property type="protein sequence ID" value="QOY54239.1"/>
    <property type="molecule type" value="Genomic_DNA"/>
</dbReference>
<gene>
    <name evidence="2" type="ORF">HUE87_10200</name>
</gene>
<evidence type="ECO:0000256" key="1">
    <source>
        <dbReference type="ARBA" id="ARBA00022649"/>
    </source>
</evidence>
<protein>
    <submittedName>
        <fullName evidence="2">Type II toxin-antitoxin system RelE/ParE family toxin</fullName>
    </submittedName>
</protein>
<dbReference type="Pfam" id="PF05016">
    <property type="entry name" value="ParE_toxin"/>
    <property type="match status" value="1"/>
</dbReference>
<dbReference type="InterPro" id="IPR035093">
    <property type="entry name" value="RelE/ParE_toxin_dom_sf"/>
</dbReference>
<dbReference type="Proteomes" id="UP000593836">
    <property type="component" value="Chromosome"/>
</dbReference>
<dbReference type="AlphaFoldDB" id="A0A7S7RQ48"/>
<reference evidence="2 3" key="1">
    <citation type="submission" date="2020-05" db="EMBL/GenBank/DDBJ databases">
        <title>Sulfurimonas marisnigri, sp. nov., and Sulfurimonas baltica, sp. nov., manganese oxide reducing chemolithoautotrophs of the class Epsilonproteobacteria isolated from the pelagic redoxclines of the Black and Baltic Seas and emended description of the genus Sulfurimonas.</title>
        <authorList>
            <person name="Henkel J.V."/>
            <person name="Laudan C."/>
            <person name="Werner J."/>
            <person name="Neu T."/>
            <person name="Plewe S."/>
            <person name="Sproer C."/>
            <person name="Bunk B."/>
            <person name="Schulz-Vogt H.N."/>
        </authorList>
    </citation>
    <scope>NUCLEOTIDE SEQUENCE [LARGE SCALE GENOMIC DNA]</scope>
    <source>
        <strain evidence="2 3">SoZ1</strain>
    </source>
</reference>
<proteinExistence type="predicted"/>
<evidence type="ECO:0000313" key="2">
    <source>
        <dbReference type="EMBL" id="QOY54239.1"/>
    </source>
</evidence>
<organism evidence="2 3">
    <name type="scientific">Candidatus Sulfurimonas marisnigri</name>
    <dbReference type="NCBI Taxonomy" id="2740405"/>
    <lineage>
        <taxon>Bacteria</taxon>
        <taxon>Pseudomonadati</taxon>
        <taxon>Campylobacterota</taxon>
        <taxon>Epsilonproteobacteria</taxon>
        <taxon>Campylobacterales</taxon>
        <taxon>Sulfurimonadaceae</taxon>
        <taxon>Sulfurimonas</taxon>
    </lineage>
</organism>
<dbReference type="KEGG" id="smas:HUE87_10200"/>
<name>A0A7S7RQ48_9BACT</name>
<dbReference type="Gene3D" id="3.30.2310.20">
    <property type="entry name" value="RelE-like"/>
    <property type="match status" value="1"/>
</dbReference>
<dbReference type="InterPro" id="IPR007712">
    <property type="entry name" value="RelE/ParE_toxin"/>
</dbReference>
<keyword evidence="1" id="KW-1277">Toxin-antitoxin system</keyword>
<keyword evidence="3" id="KW-1185">Reference proteome</keyword>